<dbReference type="Proteomes" id="UP001059617">
    <property type="component" value="Chromosome"/>
</dbReference>
<protein>
    <submittedName>
        <fullName evidence="2">Uncharacterized protein</fullName>
    </submittedName>
</protein>
<evidence type="ECO:0000313" key="3">
    <source>
        <dbReference type="Proteomes" id="UP001059617"/>
    </source>
</evidence>
<dbReference type="SUPFAM" id="SSF100950">
    <property type="entry name" value="NagB/RpiA/CoA transferase-like"/>
    <property type="match status" value="1"/>
</dbReference>
<dbReference type="Gene3D" id="3.40.1080.10">
    <property type="entry name" value="Glutaconate Coenzyme A-transferase"/>
    <property type="match status" value="1"/>
</dbReference>
<keyword evidence="3" id="KW-1185">Reference proteome</keyword>
<reference evidence="2" key="1">
    <citation type="submission" date="2021-04" db="EMBL/GenBank/DDBJ databases">
        <authorList>
            <person name="Hartkoorn R.C."/>
            <person name="Beaudoing E."/>
            <person name="Hot D."/>
        </authorList>
    </citation>
    <scope>NUCLEOTIDE SEQUENCE</scope>
    <source>
        <strain evidence="2">NRRL B-16292</strain>
    </source>
</reference>
<name>A0ABY5VRD9_9ACTN</name>
<dbReference type="InterPro" id="IPR037171">
    <property type="entry name" value="NagB/RpiA_transferase-like"/>
</dbReference>
<evidence type="ECO:0000313" key="2">
    <source>
        <dbReference type="EMBL" id="UWP79752.1"/>
    </source>
</evidence>
<dbReference type="EMBL" id="CP073720">
    <property type="protein sequence ID" value="UWP79752.1"/>
    <property type="molecule type" value="Genomic_DNA"/>
</dbReference>
<accession>A0ABY5VRD9</accession>
<gene>
    <name evidence="2" type="ORF">Dfulv_31915</name>
</gene>
<proteinExistence type="inferred from homology"/>
<dbReference type="PANTHER" id="PTHR43293">
    <property type="entry name" value="ACETATE COA-TRANSFERASE YDIF"/>
    <property type="match status" value="1"/>
</dbReference>
<dbReference type="RefSeq" id="WP_259857510.1">
    <property type="nucleotide sequence ID" value="NZ_BAAAST010000001.1"/>
</dbReference>
<evidence type="ECO:0000256" key="1">
    <source>
        <dbReference type="ARBA" id="ARBA00007047"/>
    </source>
</evidence>
<organism evidence="2 3">
    <name type="scientific">Dactylosporangium fulvum</name>
    <dbReference type="NCBI Taxonomy" id="53359"/>
    <lineage>
        <taxon>Bacteria</taxon>
        <taxon>Bacillati</taxon>
        <taxon>Actinomycetota</taxon>
        <taxon>Actinomycetes</taxon>
        <taxon>Micromonosporales</taxon>
        <taxon>Micromonosporaceae</taxon>
        <taxon>Dactylosporangium</taxon>
    </lineage>
</organism>
<sequence length="246" mass="26764">MTASTRERMAVIISRALNDREVVLTGAASAVPLAGCLLAQQRHAPGLTVLGAGVYINPGRLVPEFSAGWDCRPQAIADMTDVFAVTELGIDVMFYGGMQIDRHGSINLHQIRKHDGIIAGPGLANTMLGHTARRTVVYTERHERRTLVDTVDFVSVVGHRYRGRSRAELGLQNDGPALLVTPDALFRPDADGVLGVELVHSGASWADLRDRTGWDIGEAPPSDRFEVTDEELDVLRSIVDPRGLLR</sequence>
<comment type="similarity">
    <text evidence="1">Belongs to the 3-oxoacid CoA-transferase subunit B family.</text>
</comment>
<reference evidence="2" key="2">
    <citation type="submission" date="2022-09" db="EMBL/GenBank/DDBJ databases">
        <title>Biosynthetic gene clusters of Dactylosporangioum fulvum.</title>
        <authorList>
            <person name="Caradec T."/>
        </authorList>
    </citation>
    <scope>NUCLEOTIDE SEQUENCE</scope>
    <source>
        <strain evidence="2">NRRL B-16292</strain>
    </source>
</reference>
<dbReference type="PANTHER" id="PTHR43293:SF3">
    <property type="entry name" value="CHOLESTEROL RING-CLEAVING HYDROLASE IPDB SUBUNIT"/>
    <property type="match status" value="1"/>
</dbReference>